<keyword evidence="1" id="KW-0812">Transmembrane</keyword>
<organism evidence="2 3">
    <name type="scientific">Sphingorhabdus arenilitoris</name>
    <dbReference type="NCBI Taxonomy" id="1490041"/>
    <lineage>
        <taxon>Bacteria</taxon>
        <taxon>Pseudomonadati</taxon>
        <taxon>Pseudomonadota</taxon>
        <taxon>Alphaproteobacteria</taxon>
        <taxon>Sphingomonadales</taxon>
        <taxon>Sphingomonadaceae</taxon>
        <taxon>Sphingorhabdus</taxon>
    </lineage>
</organism>
<evidence type="ECO:0000313" key="2">
    <source>
        <dbReference type="EMBL" id="MFC4291352.1"/>
    </source>
</evidence>
<name>A0ABV8REI7_9SPHN</name>
<dbReference type="InterPro" id="IPR025461">
    <property type="entry name" value="ABA4-like"/>
</dbReference>
<keyword evidence="1" id="KW-1133">Transmembrane helix</keyword>
<dbReference type="Proteomes" id="UP001595887">
    <property type="component" value="Unassembled WGS sequence"/>
</dbReference>
<feature type="transmembrane region" description="Helical" evidence="1">
    <location>
        <begin position="121"/>
        <end position="143"/>
    </location>
</feature>
<comment type="caution">
    <text evidence="2">The sequence shown here is derived from an EMBL/GenBank/DDBJ whole genome shotgun (WGS) entry which is preliminary data.</text>
</comment>
<feature type="transmembrane region" description="Helical" evidence="1">
    <location>
        <begin position="6"/>
        <end position="27"/>
    </location>
</feature>
<sequence length="158" mass="16977">MGIELPWETIFKVANVGILPFWLLLAFGPRRQMVLRGIFLLGSGLLAVSYAILIVGLLGGAFDGGGGAGGNADLTTLAGAMALFDSPGGATIGWIHYLAFDLFVGIWIARNADRHAIARLWQIPCLFLTLMFGPIGLLLYLILRSFLGKSLENGFTPR</sequence>
<evidence type="ECO:0000313" key="3">
    <source>
        <dbReference type="Proteomes" id="UP001595887"/>
    </source>
</evidence>
<feature type="transmembrane region" description="Helical" evidence="1">
    <location>
        <begin position="91"/>
        <end position="109"/>
    </location>
</feature>
<keyword evidence="3" id="KW-1185">Reference proteome</keyword>
<dbReference type="EMBL" id="JBHSDH010000011">
    <property type="protein sequence ID" value="MFC4291352.1"/>
    <property type="molecule type" value="Genomic_DNA"/>
</dbReference>
<evidence type="ECO:0000256" key="1">
    <source>
        <dbReference type="SAM" id="Phobius"/>
    </source>
</evidence>
<accession>A0ABV8REI7</accession>
<keyword evidence="1" id="KW-0472">Membrane</keyword>
<feature type="transmembrane region" description="Helical" evidence="1">
    <location>
        <begin position="39"/>
        <end position="62"/>
    </location>
</feature>
<gene>
    <name evidence="2" type="ORF">ACFOWX_02870</name>
</gene>
<reference evidence="3" key="1">
    <citation type="journal article" date="2019" name="Int. J. Syst. Evol. Microbiol.">
        <title>The Global Catalogue of Microorganisms (GCM) 10K type strain sequencing project: providing services to taxonomists for standard genome sequencing and annotation.</title>
        <authorList>
            <consortium name="The Broad Institute Genomics Platform"/>
            <consortium name="The Broad Institute Genome Sequencing Center for Infectious Disease"/>
            <person name="Wu L."/>
            <person name="Ma J."/>
        </authorList>
    </citation>
    <scope>NUCLEOTIDE SEQUENCE [LARGE SCALE GENOMIC DNA]</scope>
    <source>
        <strain evidence="3">CECT 8531</strain>
    </source>
</reference>
<dbReference type="RefSeq" id="WP_381421114.1">
    <property type="nucleotide sequence ID" value="NZ_JBHSDH010000011.1"/>
</dbReference>
<proteinExistence type="predicted"/>
<dbReference type="Pfam" id="PF14108">
    <property type="entry name" value="ABA4-like"/>
    <property type="match status" value="1"/>
</dbReference>
<protein>
    <submittedName>
        <fullName evidence="2">ABA4-like family protein</fullName>
    </submittedName>
</protein>